<evidence type="ECO:0000259" key="1">
    <source>
        <dbReference type="PROSITE" id="PS50943"/>
    </source>
</evidence>
<gene>
    <name evidence="2" type="ORF">DFP90_105329</name>
</gene>
<proteinExistence type="predicted"/>
<keyword evidence="3" id="KW-1185">Reference proteome</keyword>
<dbReference type="Proteomes" id="UP000256845">
    <property type="component" value="Unassembled WGS sequence"/>
</dbReference>
<dbReference type="InterPro" id="IPR010982">
    <property type="entry name" value="Lambda_DNA-bd_dom_sf"/>
</dbReference>
<dbReference type="PROSITE" id="PS50943">
    <property type="entry name" value="HTH_CROC1"/>
    <property type="match status" value="1"/>
</dbReference>
<sequence length="220" mass="24928">MTQTETGGCISRPFSFPAPPDTIWTMQNAFDGKELRRWRRAQEIKQDSLAETLGVTQASVSRWEQGQQAPSPHILRILEAMITGQGRTGLDGVLKRLIQSSRDSVHIVEDRSHRLLATSQTRLDEWQRQGTDLMGQSLWRYATEEIAAAEAALDDLGWWDDGIDCLAFPVQGRDGPPMRVKPQHVLWERIRLDDGSYGRLTTSIDGQAFDALPPSYRRHF</sequence>
<name>A0A3D9HM28_9PROT</name>
<dbReference type="SUPFAM" id="SSF47413">
    <property type="entry name" value="lambda repressor-like DNA-binding domains"/>
    <property type="match status" value="1"/>
</dbReference>
<dbReference type="CDD" id="cd00093">
    <property type="entry name" value="HTH_XRE"/>
    <property type="match status" value="1"/>
</dbReference>
<dbReference type="EMBL" id="QRDW01000005">
    <property type="protein sequence ID" value="RED49956.1"/>
    <property type="molecule type" value="Genomic_DNA"/>
</dbReference>
<feature type="domain" description="HTH cro/C1-type" evidence="1">
    <location>
        <begin position="35"/>
        <end position="78"/>
    </location>
</feature>
<comment type="caution">
    <text evidence="2">The sequence shown here is derived from an EMBL/GenBank/DDBJ whole genome shotgun (WGS) entry which is preliminary data.</text>
</comment>
<organism evidence="2 3">
    <name type="scientific">Aestuariispira insulae</name>
    <dbReference type="NCBI Taxonomy" id="1461337"/>
    <lineage>
        <taxon>Bacteria</taxon>
        <taxon>Pseudomonadati</taxon>
        <taxon>Pseudomonadota</taxon>
        <taxon>Alphaproteobacteria</taxon>
        <taxon>Rhodospirillales</taxon>
        <taxon>Kiloniellaceae</taxon>
        <taxon>Aestuariispira</taxon>
    </lineage>
</organism>
<dbReference type="Gene3D" id="1.10.260.40">
    <property type="entry name" value="lambda repressor-like DNA-binding domains"/>
    <property type="match status" value="1"/>
</dbReference>
<dbReference type="AlphaFoldDB" id="A0A3D9HM28"/>
<evidence type="ECO:0000313" key="2">
    <source>
        <dbReference type="EMBL" id="RED49956.1"/>
    </source>
</evidence>
<dbReference type="GO" id="GO:0003677">
    <property type="term" value="F:DNA binding"/>
    <property type="evidence" value="ECO:0007669"/>
    <property type="project" value="InterPro"/>
</dbReference>
<dbReference type="SMART" id="SM00530">
    <property type="entry name" value="HTH_XRE"/>
    <property type="match status" value="1"/>
</dbReference>
<evidence type="ECO:0000313" key="3">
    <source>
        <dbReference type="Proteomes" id="UP000256845"/>
    </source>
</evidence>
<dbReference type="RefSeq" id="WP_245957080.1">
    <property type="nucleotide sequence ID" value="NZ_QRDW01000005.1"/>
</dbReference>
<protein>
    <submittedName>
        <fullName evidence="2">Helix-turn-helix protein</fullName>
    </submittedName>
</protein>
<dbReference type="InterPro" id="IPR001387">
    <property type="entry name" value="Cro/C1-type_HTH"/>
</dbReference>
<dbReference type="Pfam" id="PF01381">
    <property type="entry name" value="HTH_3"/>
    <property type="match status" value="1"/>
</dbReference>
<reference evidence="2 3" key="1">
    <citation type="submission" date="2018-07" db="EMBL/GenBank/DDBJ databases">
        <title>Genomic Encyclopedia of Type Strains, Phase III (KMG-III): the genomes of soil and plant-associated and newly described type strains.</title>
        <authorList>
            <person name="Whitman W."/>
        </authorList>
    </citation>
    <scope>NUCLEOTIDE SEQUENCE [LARGE SCALE GENOMIC DNA]</scope>
    <source>
        <strain evidence="2 3">CECT 8488</strain>
    </source>
</reference>
<accession>A0A3D9HM28</accession>